<reference evidence="1" key="1">
    <citation type="journal article" date="2013" name="J. Plant Res.">
        <title>Effect of fungi and light on seed germination of three Opuntia species from semiarid lands of central Mexico.</title>
        <authorList>
            <person name="Delgado-Sanchez P."/>
            <person name="Jimenez-Bremont J.F."/>
            <person name="Guerrero-Gonzalez Mde L."/>
            <person name="Flores J."/>
        </authorList>
    </citation>
    <scope>NUCLEOTIDE SEQUENCE</scope>
    <source>
        <tissue evidence="1">Cladode</tissue>
    </source>
</reference>
<accession>A0A7C9AXY8</accession>
<dbReference type="PANTHER" id="PTHR31776">
    <property type="entry name" value="ALPHA-L-ARABINOFURANOSIDASE 1"/>
    <property type="match status" value="1"/>
</dbReference>
<dbReference type="InterPro" id="IPR051563">
    <property type="entry name" value="Glycosyl_Hydrolase_51"/>
</dbReference>
<evidence type="ECO:0000313" key="1">
    <source>
        <dbReference type="EMBL" id="MBA4678316.1"/>
    </source>
</evidence>
<dbReference type="PANTHER" id="PTHR31776:SF0">
    <property type="entry name" value="ALPHA-L-ARABINOFURANOSIDASE 1"/>
    <property type="match status" value="1"/>
</dbReference>
<sequence length="106" mass="12100">MVKGYQKITMNLWKSTYENVLWFLWWALVLSQACIADHQRGYQQEKFDQKATLHVNVSSGRRIPKNFFGIFFEEINHAGAGGLWAELVSNRGFEAGGRHSPSVISP</sequence>
<dbReference type="AlphaFoldDB" id="A0A7C9AXY8"/>
<organism evidence="1">
    <name type="scientific">Opuntia streptacantha</name>
    <name type="common">Prickly pear cactus</name>
    <name type="synonym">Opuntia cardona</name>
    <dbReference type="NCBI Taxonomy" id="393608"/>
    <lineage>
        <taxon>Eukaryota</taxon>
        <taxon>Viridiplantae</taxon>
        <taxon>Streptophyta</taxon>
        <taxon>Embryophyta</taxon>
        <taxon>Tracheophyta</taxon>
        <taxon>Spermatophyta</taxon>
        <taxon>Magnoliopsida</taxon>
        <taxon>eudicotyledons</taxon>
        <taxon>Gunneridae</taxon>
        <taxon>Pentapetalae</taxon>
        <taxon>Caryophyllales</taxon>
        <taxon>Cactineae</taxon>
        <taxon>Cactaceae</taxon>
        <taxon>Opuntioideae</taxon>
        <taxon>Opuntia</taxon>
    </lineage>
</organism>
<name>A0A7C9AXY8_OPUST</name>
<dbReference type="GO" id="GO:0046556">
    <property type="term" value="F:alpha-L-arabinofuranosidase activity"/>
    <property type="evidence" value="ECO:0007669"/>
    <property type="project" value="TreeGrafter"/>
</dbReference>
<reference evidence="1" key="2">
    <citation type="submission" date="2020-07" db="EMBL/GenBank/DDBJ databases">
        <authorList>
            <person name="Vera ALvarez R."/>
            <person name="Arias-Moreno D.M."/>
            <person name="Jimenez-Jacinto V."/>
            <person name="Jimenez-Bremont J.F."/>
            <person name="Swaminathan K."/>
            <person name="Moose S.P."/>
            <person name="Guerrero-Gonzalez M.L."/>
            <person name="Marino-Ramirez L."/>
            <person name="Landsman D."/>
            <person name="Rodriguez-Kessler M."/>
            <person name="Delgado-Sanchez P."/>
        </authorList>
    </citation>
    <scope>NUCLEOTIDE SEQUENCE</scope>
    <source>
        <tissue evidence="1">Cladode</tissue>
    </source>
</reference>
<dbReference type="PROSITE" id="PS51257">
    <property type="entry name" value="PROKAR_LIPOPROTEIN"/>
    <property type="match status" value="1"/>
</dbReference>
<protein>
    <submittedName>
        <fullName evidence="1">Uncharacterized protein</fullName>
    </submittedName>
</protein>
<proteinExistence type="predicted"/>
<dbReference type="EMBL" id="GISG01278985">
    <property type="protein sequence ID" value="MBA4678316.1"/>
    <property type="molecule type" value="Transcribed_RNA"/>
</dbReference>